<dbReference type="Gene3D" id="2.40.100.10">
    <property type="entry name" value="Cyclophilin-like"/>
    <property type="match status" value="1"/>
</dbReference>
<feature type="domain" description="PPIase cyclophilin-type" evidence="8">
    <location>
        <begin position="640"/>
        <end position="804"/>
    </location>
</feature>
<dbReference type="Gene3D" id="2.60.40.3440">
    <property type="match status" value="5"/>
</dbReference>
<dbReference type="InterPro" id="IPR033764">
    <property type="entry name" value="Sdr_B"/>
</dbReference>
<dbReference type="InterPro" id="IPR030916">
    <property type="entry name" value="ELWxxDGT_rpt"/>
</dbReference>
<accession>A0A5C5VGF9</accession>
<dbReference type="Gene3D" id="2.60.40.10">
    <property type="entry name" value="Immunoglobulins"/>
    <property type="match status" value="4"/>
</dbReference>
<dbReference type="InterPro" id="IPR041690">
    <property type="entry name" value="Cadherin_5"/>
</dbReference>
<dbReference type="InterPro" id="IPR002130">
    <property type="entry name" value="Cyclophilin-type_PPIase_dom"/>
</dbReference>
<dbReference type="Pfam" id="PF05345">
    <property type="entry name" value="He_PIG"/>
    <property type="match status" value="1"/>
</dbReference>
<dbReference type="InterPro" id="IPR013783">
    <property type="entry name" value="Ig-like_fold"/>
</dbReference>
<dbReference type="InterPro" id="IPR029000">
    <property type="entry name" value="Cyclophilin-like_dom_sf"/>
</dbReference>
<feature type="compositionally biased region" description="Low complexity" evidence="7">
    <location>
        <begin position="1649"/>
        <end position="1658"/>
    </location>
</feature>
<dbReference type="InterPro" id="IPR011047">
    <property type="entry name" value="Quinoprotein_ADH-like_sf"/>
</dbReference>
<dbReference type="PANTHER" id="PTHR45625:SF4">
    <property type="entry name" value="PEPTIDYLPROLYL ISOMERASE DOMAIN AND WD REPEAT-CONTAINING PROTEIN 1"/>
    <property type="match status" value="1"/>
</dbReference>
<dbReference type="PROSITE" id="PS50072">
    <property type="entry name" value="CSA_PPIASE_2"/>
    <property type="match status" value="1"/>
</dbReference>
<feature type="region of interest" description="Disordered" evidence="7">
    <location>
        <begin position="1409"/>
        <end position="1435"/>
    </location>
</feature>
<comment type="subcellular location">
    <subcellularLocation>
        <location evidence="1">Secreted</location>
    </subcellularLocation>
</comment>
<dbReference type="OrthoDB" id="270889at2"/>
<dbReference type="NCBIfam" id="TIGR04534">
    <property type="entry name" value="ELWxxDGT_rpt"/>
    <property type="match status" value="3"/>
</dbReference>
<feature type="region of interest" description="Disordered" evidence="7">
    <location>
        <begin position="1649"/>
        <end position="1681"/>
    </location>
</feature>
<feature type="region of interest" description="Disordered" evidence="7">
    <location>
        <begin position="1"/>
        <end position="34"/>
    </location>
</feature>
<dbReference type="RefSeq" id="WP_146564975.1">
    <property type="nucleotide sequence ID" value="NZ_SIHJ01000001.1"/>
</dbReference>
<dbReference type="Pfam" id="PF17210">
    <property type="entry name" value="SdrD_B"/>
    <property type="match status" value="1"/>
</dbReference>
<dbReference type="InterPro" id="IPR015919">
    <property type="entry name" value="Cadherin-like_sf"/>
</dbReference>
<evidence type="ECO:0000256" key="1">
    <source>
        <dbReference type="ARBA" id="ARBA00004613"/>
    </source>
</evidence>
<comment type="caution">
    <text evidence="9">The sequence shown here is derived from an EMBL/GenBank/DDBJ whole genome shotgun (WGS) entry which is preliminary data.</text>
</comment>
<dbReference type="Pfam" id="PF17963">
    <property type="entry name" value="Big_9"/>
    <property type="match status" value="3"/>
</dbReference>
<name>A0A5C5VGF9_9BACT</name>
<dbReference type="GO" id="GO:0005509">
    <property type="term" value="F:calcium ion binding"/>
    <property type="evidence" value="ECO:0007669"/>
    <property type="project" value="InterPro"/>
</dbReference>
<sequence length="1834" mass="190533">MSRKSARSRRSLKNAERRRACRTNRRGGWSGRGPLGVEPLETRALLSGTPINLDLNPFGPSYPAEFVEIGDVTYFVANDGTNGRELWKTDGTVEGTSMVADIRPGAGSSYPTELVNVNGTLFFAADDGASGLELWKSDGTADGTTLVRDIRPGTTTNEGVTTPNSSTPQSLTAVGGTLFFTAEDGVSGRELWASDGTQSGTRLVRNIFTGQSNDGSTPLSSSPSQLTDVDGTLFFAASDAAAGRELWKSDGTATGTVMIKDLFEGTYPYYLNDEDQTYVGRYANNSNPGLFTELNGELYFVAGNDEVGAELWKSDGTEAGTVVVKDIRPGEAGAFVNLDTMVSTGGLLFFTANDGVNGSELWKSDGTAEGTVLVKDVRPGAAGQHGSGQLQNYTSLTAVDGKVYFAGNDGVNGRELWVSDGTEAGTRMVADISPGDDADGNVNNSYPAYMQSVDGVLYFSAFSVASGRELWKTDGTTEGTVLVEDRIHGEKGSYPNELADINGTLFYSSEENNARELWMVAPEDDFHLTIVVDSEFVDIPAMIGVASDGGLQPVYTWDDSGQVLFDSESGLTLGDFFDTWRTNAGRAGNNSDAALNSFSLMGNFINSEETLQMFVNGQLVTSFDDYVLQDDDSIVLVYGENPVVSLNTNFGPIVVELFEGATPGTVQNFLNYVNDGDYINSFFHRSDPDFVIQGGGFVTSSEEFTDTSQFTSVPTDAQIQNEPGISNLRGTIAMAKLGGQPNSATSQFFINLGDNSALDLAANNAFTVFGQVLGMATVDEIESHGINSENGSPFGELPLSRDNTLTVIESIEGYGDLTGEVYVDANQNGVFDAGEIGINSALVYIDGNDNGVRDADEAAAFTDADGRYRLQASAGDHLLRADLSSSGFVSGNGSHDVAVRIGETVSGLDFVGVQLSVLGTIDLIASADTGSADDDDLTSRNNSSAANVLQFAVTNATVGAEVRVYAGDTLIGVRVATSDTVIVTTNGAAALGDGEHMITATQTLGGVESDPTDVLSITVDATPPAAISSAPPETVELDGEAFTFDVQSPDEGQPSVVYSLDGAPDGMTIDAATGVITWAADADDTGEHPFTILLTDGAGNTVSQAVALTVLAPAPAFPDEYEVDEDAVLQVAAELGVLANDGDGDSNVTSATVVEGPLHGQLDFNSDGSFTYTPDPDFFGEDSFTYVGSAGDEQTNVARVTIVVNGVQDVPVTMEDAYDVDEDGVLTVDAAAGVLANDTDPEGDAITVELVDGPTHGTLSLMEDGSFTYTPDGDFSGSDSFTYRASDATATSGPVTVTLTVNPVNDAPSATSEAYSVDEDSTLTVDAATGVLVNDSDVESGSLTAVLKTDAANGTLTLMDDGSFTYTPDADFFGTDSFTYAASDGDLESTEVTVTITVAAVADAPNAADDAFTAPNDSSPQPLDVLANDDSDPDGQQTLTVTAVTQGTQGGTVTLSNGAITYAAPDGYIGDDTFTYTITDTDGLTSTATVTVTVEEAANNTLSGFVYIDANGNGERDAGEAGAPGVRITLTGTPNSSSASAVNMSVLTGDDGSYTFEDLPAGTYELTETQPAALADGDEETSVSGASISDDVISNIVLSGGMTHEENNFGELALLPQYYSIVWMFASSTDPQSLLGDIVEAAGQATGSSQQAQALSTAPVDSGPPSANAQPISTPADGGSVAAASTLQPATSSAARQANVVAVTPQQVETVMDIPVTIAAPQVDGEEVVELEVVTEPSHGVVRTQPGVGLVYLPANGYVGDDVFSVRVRGEDTAMSFEVSVLSPQAVAFAMLASGANHDETLVDLPMPEIDGPADAESFDAAFEQSSEGVAAAI</sequence>
<keyword evidence="10" id="KW-1185">Reference proteome</keyword>
<dbReference type="SUPFAM" id="SSF50891">
    <property type="entry name" value="Cyclophilin-like"/>
    <property type="match status" value="1"/>
</dbReference>
<evidence type="ECO:0000256" key="3">
    <source>
        <dbReference type="ARBA" id="ARBA00022525"/>
    </source>
</evidence>
<keyword evidence="3" id="KW-0964">Secreted</keyword>
<proteinExistence type="predicted"/>
<gene>
    <name evidence="9" type="primary">ppiA_2</name>
    <name evidence="9" type="ORF">KOR34_26140</name>
</gene>
<dbReference type="PRINTS" id="PR00153">
    <property type="entry name" value="CSAPPISMRASE"/>
</dbReference>
<dbReference type="PANTHER" id="PTHR45625">
    <property type="entry name" value="PEPTIDYL-PROLYL CIS-TRANS ISOMERASE-RELATED"/>
    <property type="match status" value="1"/>
</dbReference>
<dbReference type="SUPFAM" id="SSF49313">
    <property type="entry name" value="Cadherin-like"/>
    <property type="match status" value="1"/>
</dbReference>
<evidence type="ECO:0000313" key="9">
    <source>
        <dbReference type="EMBL" id="TWT37656.1"/>
    </source>
</evidence>
<dbReference type="Proteomes" id="UP000316714">
    <property type="component" value="Unassembled WGS sequence"/>
</dbReference>
<evidence type="ECO:0000256" key="5">
    <source>
        <dbReference type="ARBA" id="ARBA00023110"/>
    </source>
</evidence>
<dbReference type="GO" id="GO:0003755">
    <property type="term" value="F:peptidyl-prolyl cis-trans isomerase activity"/>
    <property type="evidence" value="ECO:0007669"/>
    <property type="project" value="UniProtKB-KW"/>
</dbReference>
<dbReference type="Pfam" id="PF17892">
    <property type="entry name" value="Cadherin_5"/>
    <property type="match status" value="1"/>
</dbReference>
<feature type="compositionally biased region" description="Basic residues" evidence="7">
    <location>
        <begin position="1"/>
        <end position="12"/>
    </location>
</feature>
<keyword evidence="6 9" id="KW-0413">Isomerase</keyword>
<dbReference type="SUPFAM" id="SSF117074">
    <property type="entry name" value="Hypothetical protein PA1324"/>
    <property type="match status" value="2"/>
</dbReference>
<dbReference type="EC" id="5.2.1.8" evidence="2"/>
<protein>
    <recommendedName>
        <fullName evidence="2">peptidylprolyl isomerase</fullName>
        <ecNumber evidence="2">5.2.1.8</ecNumber>
    </recommendedName>
</protein>
<dbReference type="InterPro" id="IPR044666">
    <property type="entry name" value="Cyclophilin_A-like"/>
</dbReference>
<evidence type="ECO:0000313" key="10">
    <source>
        <dbReference type="Proteomes" id="UP000316714"/>
    </source>
</evidence>
<organism evidence="9 10">
    <name type="scientific">Posidoniimonas corsicana</name>
    <dbReference type="NCBI Taxonomy" id="1938618"/>
    <lineage>
        <taxon>Bacteria</taxon>
        <taxon>Pseudomonadati</taxon>
        <taxon>Planctomycetota</taxon>
        <taxon>Planctomycetia</taxon>
        <taxon>Pirellulales</taxon>
        <taxon>Lacipirellulaceae</taxon>
        <taxon>Posidoniimonas</taxon>
    </lineage>
</organism>
<dbReference type="Pfam" id="PF00160">
    <property type="entry name" value="Pro_isomerase"/>
    <property type="match status" value="1"/>
</dbReference>
<evidence type="ECO:0000256" key="4">
    <source>
        <dbReference type="ARBA" id="ARBA00022729"/>
    </source>
</evidence>
<evidence type="ECO:0000256" key="2">
    <source>
        <dbReference type="ARBA" id="ARBA00013194"/>
    </source>
</evidence>
<keyword evidence="5" id="KW-0697">Rotamase</keyword>
<keyword evidence="4" id="KW-0732">Signal</keyword>
<dbReference type="GO" id="GO:0005576">
    <property type="term" value="C:extracellular region"/>
    <property type="evidence" value="ECO:0007669"/>
    <property type="project" value="UniProtKB-SubCell"/>
</dbReference>
<dbReference type="NCBIfam" id="NF012211">
    <property type="entry name" value="tand_rpt_95"/>
    <property type="match status" value="4"/>
</dbReference>
<dbReference type="SUPFAM" id="SSF50998">
    <property type="entry name" value="Quinoprotein alcohol dehydrogenase-like"/>
    <property type="match status" value="1"/>
</dbReference>
<reference evidence="9 10" key="1">
    <citation type="submission" date="2019-02" db="EMBL/GenBank/DDBJ databases">
        <title>Deep-cultivation of Planctomycetes and their phenomic and genomic characterization uncovers novel biology.</title>
        <authorList>
            <person name="Wiegand S."/>
            <person name="Jogler M."/>
            <person name="Boedeker C."/>
            <person name="Pinto D."/>
            <person name="Vollmers J."/>
            <person name="Rivas-Marin E."/>
            <person name="Kohn T."/>
            <person name="Peeters S.H."/>
            <person name="Heuer A."/>
            <person name="Rast P."/>
            <person name="Oberbeckmann S."/>
            <person name="Bunk B."/>
            <person name="Jeske O."/>
            <person name="Meyerdierks A."/>
            <person name="Storesund J.E."/>
            <person name="Kallscheuer N."/>
            <person name="Luecker S."/>
            <person name="Lage O.M."/>
            <person name="Pohl T."/>
            <person name="Merkel B.J."/>
            <person name="Hornburger P."/>
            <person name="Mueller R.-W."/>
            <person name="Bruemmer F."/>
            <person name="Labrenz M."/>
            <person name="Spormann A.M."/>
            <person name="Op Den Camp H."/>
            <person name="Overmann J."/>
            <person name="Amann R."/>
            <person name="Jetten M.S.M."/>
            <person name="Mascher T."/>
            <person name="Medema M.H."/>
            <person name="Devos D.P."/>
            <person name="Kaster A.-K."/>
            <person name="Ovreas L."/>
            <person name="Rohde M."/>
            <person name="Galperin M.Y."/>
            <person name="Jogler C."/>
        </authorList>
    </citation>
    <scope>NUCLEOTIDE SEQUENCE [LARGE SCALE GENOMIC DNA]</scope>
    <source>
        <strain evidence="9 10">KOR34</strain>
    </source>
</reference>
<dbReference type="GO" id="GO:0016020">
    <property type="term" value="C:membrane"/>
    <property type="evidence" value="ECO:0007669"/>
    <property type="project" value="InterPro"/>
</dbReference>
<evidence type="ECO:0000256" key="6">
    <source>
        <dbReference type="ARBA" id="ARBA00023235"/>
    </source>
</evidence>
<dbReference type="EMBL" id="SIHJ01000001">
    <property type="protein sequence ID" value="TWT37656.1"/>
    <property type="molecule type" value="Genomic_DNA"/>
</dbReference>
<evidence type="ECO:0000256" key="7">
    <source>
        <dbReference type="SAM" id="MobiDB-lite"/>
    </source>
</evidence>
<evidence type="ECO:0000259" key="8">
    <source>
        <dbReference type="PROSITE" id="PS50072"/>
    </source>
</evidence>